<feature type="transmembrane region" description="Helical" evidence="7">
    <location>
        <begin position="259"/>
        <end position="277"/>
    </location>
</feature>
<keyword evidence="10" id="KW-1185">Reference proteome</keyword>
<keyword evidence="2" id="KW-0813">Transport</keyword>
<comment type="caution">
    <text evidence="9">The sequence shown here is derived from an EMBL/GenBank/DDBJ whole genome shotgun (WGS) entry which is preliminary data.</text>
</comment>
<evidence type="ECO:0000256" key="5">
    <source>
        <dbReference type="ARBA" id="ARBA00022989"/>
    </source>
</evidence>
<keyword evidence="5 7" id="KW-1133">Transmembrane helix</keyword>
<dbReference type="RefSeq" id="WP_119424130.1">
    <property type="nucleotide sequence ID" value="NZ_QQXK01000008.1"/>
</dbReference>
<dbReference type="SUPFAM" id="SSF103473">
    <property type="entry name" value="MFS general substrate transporter"/>
    <property type="match status" value="1"/>
</dbReference>
<evidence type="ECO:0000256" key="4">
    <source>
        <dbReference type="ARBA" id="ARBA00022692"/>
    </source>
</evidence>
<dbReference type="PROSITE" id="PS50850">
    <property type="entry name" value="MFS"/>
    <property type="match status" value="1"/>
</dbReference>
<feature type="transmembrane region" description="Helical" evidence="7">
    <location>
        <begin position="34"/>
        <end position="54"/>
    </location>
</feature>
<feature type="transmembrane region" description="Helical" evidence="7">
    <location>
        <begin position="66"/>
        <end position="85"/>
    </location>
</feature>
<dbReference type="EMBL" id="QQXK01000008">
    <property type="protein sequence ID" value="RII42779.1"/>
    <property type="molecule type" value="Genomic_DNA"/>
</dbReference>
<evidence type="ECO:0000256" key="6">
    <source>
        <dbReference type="ARBA" id="ARBA00023136"/>
    </source>
</evidence>
<evidence type="ECO:0000256" key="2">
    <source>
        <dbReference type="ARBA" id="ARBA00022448"/>
    </source>
</evidence>
<dbReference type="Pfam" id="PF07690">
    <property type="entry name" value="MFS_1"/>
    <property type="match status" value="1"/>
</dbReference>
<dbReference type="PANTHER" id="PTHR23517:SF2">
    <property type="entry name" value="MULTIDRUG RESISTANCE PROTEIN MDTH"/>
    <property type="match status" value="1"/>
</dbReference>
<dbReference type="GO" id="GO:0005886">
    <property type="term" value="C:plasma membrane"/>
    <property type="evidence" value="ECO:0007669"/>
    <property type="project" value="UniProtKB-SubCell"/>
</dbReference>
<feature type="transmembrane region" description="Helical" evidence="7">
    <location>
        <begin position="383"/>
        <end position="402"/>
    </location>
</feature>
<feature type="transmembrane region" description="Helical" evidence="7">
    <location>
        <begin position="128"/>
        <end position="150"/>
    </location>
</feature>
<protein>
    <submittedName>
        <fullName evidence="9">MFS transporter</fullName>
    </submittedName>
</protein>
<evidence type="ECO:0000256" key="3">
    <source>
        <dbReference type="ARBA" id="ARBA00022475"/>
    </source>
</evidence>
<feature type="domain" description="Major facilitator superfamily (MFS) profile" evidence="8">
    <location>
        <begin position="1"/>
        <end position="410"/>
    </location>
</feature>
<evidence type="ECO:0000313" key="9">
    <source>
        <dbReference type="EMBL" id="RII42779.1"/>
    </source>
</evidence>
<gene>
    <name evidence="9" type="ORF">DWB68_05430</name>
</gene>
<evidence type="ECO:0000259" key="8">
    <source>
        <dbReference type="PROSITE" id="PS50850"/>
    </source>
</evidence>
<keyword evidence="4 7" id="KW-0812">Transmembrane</keyword>
<feature type="transmembrane region" description="Helical" evidence="7">
    <location>
        <begin position="91"/>
        <end position="108"/>
    </location>
</feature>
<reference evidence="9 10" key="1">
    <citation type="submission" date="2018-07" db="EMBL/GenBank/DDBJ databases">
        <title>Arthrobacter sp. nov., isolated from raw cow's milk with high bacterial count.</title>
        <authorList>
            <person name="Hahne J."/>
            <person name="Isele D."/>
            <person name="Lipski A."/>
        </authorList>
    </citation>
    <scope>NUCLEOTIDE SEQUENCE [LARGE SCALE GENOMIC DNA]</scope>
    <source>
        <strain evidence="9 10">JZ R-35</strain>
    </source>
</reference>
<keyword evidence="6 7" id="KW-0472">Membrane</keyword>
<dbReference type="InterPro" id="IPR050171">
    <property type="entry name" value="MFS_Transporters"/>
</dbReference>
<feature type="transmembrane region" description="Helical" evidence="7">
    <location>
        <begin position="162"/>
        <end position="180"/>
    </location>
</feature>
<dbReference type="Gene3D" id="1.20.1250.20">
    <property type="entry name" value="MFS general substrate transporter like domains"/>
    <property type="match status" value="1"/>
</dbReference>
<sequence>MRARLLILASAIGSLGWGAVLPYQYAYAAETRGWGPLIAAAASSVFSIGALVAAPLAGRLADRFHPVLVVVIPQLFAALSVGSLVFVDDPWLFLLGMLGFGLGLSAAAPAKQVLALRWSSGEERRKVFAYKFTGEALGMAIGSFVAGLLVDLERKDGLNLGFLTAAAGFIVSSALIALAARGDRAGVGAGGDAASSGTDGDTAQGHGDRRGGALRLIFAEPAMRWIAVVTIALALGFYAQFESGLPAYALTILDAEASTIGIAAAVNCIVIVALQVIMLKLTAKRPAPVLLMGVGTIWVAAWLVLASAEFAPGIASALFVVSFGVFAVGETIYAPVLNPLTASLAPRGMEGQTLGTIAALQTAFSAAGPLVAGVLLGAGLPEAFLGLHLGFSLLAVFAAWRIHRLLRSRKLSTRTEVLPVVPAPANPPEYERAA</sequence>
<evidence type="ECO:0000256" key="7">
    <source>
        <dbReference type="SAM" id="Phobius"/>
    </source>
</evidence>
<keyword evidence="3" id="KW-1003">Cell membrane</keyword>
<feature type="transmembrane region" description="Helical" evidence="7">
    <location>
        <begin position="357"/>
        <end position="377"/>
    </location>
</feature>
<feature type="transmembrane region" description="Helical" evidence="7">
    <location>
        <begin position="289"/>
        <end position="308"/>
    </location>
</feature>
<organism evidence="9 10">
    <name type="scientific">Galactobacter valiniphilus</name>
    <dbReference type="NCBI Taxonomy" id="2676122"/>
    <lineage>
        <taxon>Bacteria</taxon>
        <taxon>Bacillati</taxon>
        <taxon>Actinomycetota</taxon>
        <taxon>Actinomycetes</taxon>
        <taxon>Micrococcales</taxon>
        <taxon>Micrococcaceae</taxon>
        <taxon>Galactobacter</taxon>
    </lineage>
</organism>
<evidence type="ECO:0000256" key="1">
    <source>
        <dbReference type="ARBA" id="ARBA00004651"/>
    </source>
</evidence>
<feature type="transmembrane region" description="Helical" evidence="7">
    <location>
        <begin position="222"/>
        <end position="239"/>
    </location>
</feature>
<name>A0A399JF31_9MICC</name>
<dbReference type="InterPro" id="IPR020846">
    <property type="entry name" value="MFS_dom"/>
</dbReference>
<dbReference type="AlphaFoldDB" id="A0A399JF31"/>
<dbReference type="InterPro" id="IPR011701">
    <property type="entry name" value="MFS"/>
</dbReference>
<feature type="transmembrane region" description="Helical" evidence="7">
    <location>
        <begin position="314"/>
        <end position="336"/>
    </location>
</feature>
<dbReference type="PANTHER" id="PTHR23517">
    <property type="entry name" value="RESISTANCE PROTEIN MDTM, PUTATIVE-RELATED-RELATED"/>
    <property type="match status" value="1"/>
</dbReference>
<comment type="subcellular location">
    <subcellularLocation>
        <location evidence="1">Cell membrane</location>
        <topology evidence="1">Multi-pass membrane protein</topology>
    </subcellularLocation>
</comment>
<accession>A0A399JF31</accession>
<dbReference type="GO" id="GO:0022857">
    <property type="term" value="F:transmembrane transporter activity"/>
    <property type="evidence" value="ECO:0007669"/>
    <property type="project" value="InterPro"/>
</dbReference>
<proteinExistence type="predicted"/>
<evidence type="ECO:0000313" key="10">
    <source>
        <dbReference type="Proteomes" id="UP000265419"/>
    </source>
</evidence>
<dbReference type="Proteomes" id="UP000265419">
    <property type="component" value="Unassembled WGS sequence"/>
</dbReference>
<dbReference type="InterPro" id="IPR036259">
    <property type="entry name" value="MFS_trans_sf"/>
</dbReference>